<keyword evidence="3" id="KW-1185">Reference proteome</keyword>
<accession>A0A1B9GNC4</accession>
<dbReference type="InterPro" id="IPR037652">
    <property type="entry name" value="Mim2"/>
</dbReference>
<reference evidence="2 3" key="1">
    <citation type="submission" date="2013-07" db="EMBL/GenBank/DDBJ databases">
        <title>The Genome Sequence of Cryptococcus heveanensis BCC8398.</title>
        <authorList>
            <consortium name="The Broad Institute Genome Sequencing Platform"/>
            <person name="Cuomo C."/>
            <person name="Litvintseva A."/>
            <person name="Chen Y."/>
            <person name="Heitman J."/>
            <person name="Sun S."/>
            <person name="Springer D."/>
            <person name="Dromer F."/>
            <person name="Young S.K."/>
            <person name="Zeng Q."/>
            <person name="Gargeya S."/>
            <person name="Fitzgerald M."/>
            <person name="Abouelleil A."/>
            <person name="Alvarado L."/>
            <person name="Berlin A.M."/>
            <person name="Chapman S.B."/>
            <person name="Dewar J."/>
            <person name="Goldberg J."/>
            <person name="Griggs A."/>
            <person name="Gujja S."/>
            <person name="Hansen M."/>
            <person name="Howarth C."/>
            <person name="Imamovic A."/>
            <person name="Larimer J."/>
            <person name="McCowan C."/>
            <person name="Murphy C."/>
            <person name="Pearson M."/>
            <person name="Priest M."/>
            <person name="Roberts A."/>
            <person name="Saif S."/>
            <person name="Shea T."/>
            <person name="Sykes S."/>
            <person name="Wortman J."/>
            <person name="Nusbaum C."/>
            <person name="Birren B."/>
        </authorList>
    </citation>
    <scope>NUCLEOTIDE SEQUENCE [LARGE SCALE GENOMIC DNA]</scope>
    <source>
        <strain evidence="2 3">BCC8398</strain>
    </source>
</reference>
<dbReference type="GO" id="GO:0005741">
    <property type="term" value="C:mitochondrial outer membrane"/>
    <property type="evidence" value="ECO:0007669"/>
    <property type="project" value="TreeGrafter"/>
</dbReference>
<dbReference type="GO" id="GO:0045040">
    <property type="term" value="P:protein insertion into mitochondrial outer membrane"/>
    <property type="evidence" value="ECO:0007669"/>
    <property type="project" value="InterPro"/>
</dbReference>
<name>A0A1B9GNC4_9TREE</name>
<dbReference type="PANTHER" id="PTHR28230">
    <property type="entry name" value="CHROMOSOME 1, WHOLE GENOME SHOTGUN SEQUENCE"/>
    <property type="match status" value="1"/>
</dbReference>
<feature type="compositionally biased region" description="Low complexity" evidence="1">
    <location>
        <begin position="16"/>
        <end position="29"/>
    </location>
</feature>
<feature type="compositionally biased region" description="Acidic residues" evidence="1">
    <location>
        <begin position="43"/>
        <end position="52"/>
    </location>
</feature>
<dbReference type="OrthoDB" id="5555533at2759"/>
<gene>
    <name evidence="2" type="ORF">I316_05698</name>
</gene>
<dbReference type="GO" id="GO:0070096">
    <property type="term" value="P:mitochondrial outer membrane translocase complex assembly"/>
    <property type="evidence" value="ECO:0007669"/>
    <property type="project" value="InterPro"/>
</dbReference>
<dbReference type="AlphaFoldDB" id="A0A1B9GNC4"/>
<dbReference type="Proteomes" id="UP000092666">
    <property type="component" value="Unassembled WGS sequence"/>
</dbReference>
<dbReference type="PANTHER" id="PTHR28230:SF1">
    <property type="entry name" value="MITOCHONDRIAL IMPORT PROTEIN 2"/>
    <property type="match status" value="1"/>
</dbReference>
<dbReference type="Pfam" id="PF19117">
    <property type="entry name" value="Mim2"/>
    <property type="match status" value="1"/>
</dbReference>
<feature type="region of interest" description="Disordered" evidence="1">
    <location>
        <begin position="1"/>
        <end position="53"/>
    </location>
</feature>
<evidence type="ECO:0000313" key="3">
    <source>
        <dbReference type="Proteomes" id="UP000092666"/>
    </source>
</evidence>
<reference evidence="3" key="2">
    <citation type="submission" date="2013-12" db="EMBL/GenBank/DDBJ databases">
        <title>Evolution of pathogenesis and genome organization in the Tremellales.</title>
        <authorList>
            <person name="Cuomo C."/>
            <person name="Litvintseva A."/>
            <person name="Heitman J."/>
            <person name="Chen Y."/>
            <person name="Sun S."/>
            <person name="Springer D."/>
            <person name="Dromer F."/>
            <person name="Young S."/>
            <person name="Zeng Q."/>
            <person name="Chapman S."/>
            <person name="Gujja S."/>
            <person name="Saif S."/>
            <person name="Birren B."/>
        </authorList>
    </citation>
    <scope>NUCLEOTIDE SEQUENCE [LARGE SCALE GENOMIC DNA]</scope>
    <source>
        <strain evidence="3">BCC8398</strain>
    </source>
</reference>
<organism evidence="2 3">
    <name type="scientific">Kwoniella heveanensis BCC8398</name>
    <dbReference type="NCBI Taxonomy" id="1296120"/>
    <lineage>
        <taxon>Eukaryota</taxon>
        <taxon>Fungi</taxon>
        <taxon>Dikarya</taxon>
        <taxon>Basidiomycota</taxon>
        <taxon>Agaricomycotina</taxon>
        <taxon>Tremellomycetes</taxon>
        <taxon>Tremellales</taxon>
        <taxon>Cryptococcaceae</taxon>
        <taxon>Kwoniella</taxon>
    </lineage>
</organism>
<sequence length="114" mass="12711">MPIAFPRPSETPQSPVGSSTSLPSYPSSIDSDDASSDVSSTETDTEDGDLDSEAAIHAMIQEEWEESLRQMEVVLSIVIMPFFGKWFGRQWSYWAWARYQRLGGLGRPFFGLSA</sequence>
<evidence type="ECO:0000313" key="2">
    <source>
        <dbReference type="EMBL" id="OCF32518.1"/>
    </source>
</evidence>
<protein>
    <submittedName>
        <fullName evidence="2">Uncharacterized protein</fullName>
    </submittedName>
</protein>
<dbReference type="EMBL" id="KI669507">
    <property type="protein sequence ID" value="OCF32518.1"/>
    <property type="molecule type" value="Genomic_DNA"/>
</dbReference>
<evidence type="ECO:0000256" key="1">
    <source>
        <dbReference type="SAM" id="MobiDB-lite"/>
    </source>
</evidence>
<dbReference type="STRING" id="1296120.A0A1B9GNC4"/>
<proteinExistence type="predicted"/>